<dbReference type="EMBL" id="MU273586">
    <property type="protein sequence ID" value="KAI0031275.1"/>
    <property type="molecule type" value="Genomic_DNA"/>
</dbReference>
<dbReference type="Proteomes" id="UP000814128">
    <property type="component" value="Unassembled WGS sequence"/>
</dbReference>
<accession>A0ACB8QI20</accession>
<gene>
    <name evidence="1" type="ORF">K488DRAFT_71527</name>
</gene>
<comment type="caution">
    <text evidence="1">The sequence shown here is derived from an EMBL/GenBank/DDBJ whole genome shotgun (WGS) entry which is preliminary data.</text>
</comment>
<proteinExistence type="predicted"/>
<name>A0ACB8QI20_9AGAM</name>
<sequence length="201" mass="22729">MSRTGPPVRRLPQFAKDYFDTLFGFDTRTLQIFLASDGSYQYLDRNRMPHVLDYHFPCGTGTVVPQHMWEPLQRGDRYRHVQGATLQCPIFFKQRGTLGIPLQYAAGGYTDGIESGNYQAPLGDKTTTHLSLSWPGYNPFRQQVEIKDSAHRPITIAKLAEHHRAQSIGREDITIVGLVHVSAGTWMPIIRLNRGVLLPPN</sequence>
<evidence type="ECO:0000313" key="1">
    <source>
        <dbReference type="EMBL" id="KAI0031275.1"/>
    </source>
</evidence>
<organism evidence="1 2">
    <name type="scientific">Vararia minispora EC-137</name>
    <dbReference type="NCBI Taxonomy" id="1314806"/>
    <lineage>
        <taxon>Eukaryota</taxon>
        <taxon>Fungi</taxon>
        <taxon>Dikarya</taxon>
        <taxon>Basidiomycota</taxon>
        <taxon>Agaricomycotina</taxon>
        <taxon>Agaricomycetes</taxon>
        <taxon>Russulales</taxon>
        <taxon>Lachnocladiaceae</taxon>
        <taxon>Vararia</taxon>
    </lineage>
</organism>
<evidence type="ECO:0000313" key="2">
    <source>
        <dbReference type="Proteomes" id="UP000814128"/>
    </source>
</evidence>
<protein>
    <submittedName>
        <fullName evidence="1">Uncharacterized protein</fullName>
    </submittedName>
</protein>
<reference evidence="1" key="2">
    <citation type="journal article" date="2022" name="New Phytol.">
        <title>Evolutionary transition to the ectomycorrhizal habit in the genomes of a hyperdiverse lineage of mushroom-forming fungi.</title>
        <authorList>
            <person name="Looney B."/>
            <person name="Miyauchi S."/>
            <person name="Morin E."/>
            <person name="Drula E."/>
            <person name="Courty P.E."/>
            <person name="Kohler A."/>
            <person name="Kuo A."/>
            <person name="LaButti K."/>
            <person name="Pangilinan J."/>
            <person name="Lipzen A."/>
            <person name="Riley R."/>
            <person name="Andreopoulos W."/>
            <person name="He G."/>
            <person name="Johnson J."/>
            <person name="Nolan M."/>
            <person name="Tritt A."/>
            <person name="Barry K.W."/>
            <person name="Grigoriev I.V."/>
            <person name="Nagy L.G."/>
            <person name="Hibbett D."/>
            <person name="Henrissat B."/>
            <person name="Matheny P.B."/>
            <person name="Labbe J."/>
            <person name="Martin F.M."/>
        </authorList>
    </citation>
    <scope>NUCLEOTIDE SEQUENCE</scope>
    <source>
        <strain evidence="1">EC-137</strain>
    </source>
</reference>
<reference evidence="1" key="1">
    <citation type="submission" date="2021-02" db="EMBL/GenBank/DDBJ databases">
        <authorList>
            <consortium name="DOE Joint Genome Institute"/>
            <person name="Ahrendt S."/>
            <person name="Looney B.P."/>
            <person name="Miyauchi S."/>
            <person name="Morin E."/>
            <person name="Drula E."/>
            <person name="Courty P.E."/>
            <person name="Chicoki N."/>
            <person name="Fauchery L."/>
            <person name="Kohler A."/>
            <person name="Kuo A."/>
            <person name="Labutti K."/>
            <person name="Pangilinan J."/>
            <person name="Lipzen A."/>
            <person name="Riley R."/>
            <person name="Andreopoulos W."/>
            <person name="He G."/>
            <person name="Johnson J."/>
            <person name="Barry K.W."/>
            <person name="Grigoriev I.V."/>
            <person name="Nagy L."/>
            <person name="Hibbett D."/>
            <person name="Henrissat B."/>
            <person name="Matheny P.B."/>
            <person name="Labbe J."/>
            <person name="Martin F."/>
        </authorList>
    </citation>
    <scope>NUCLEOTIDE SEQUENCE</scope>
    <source>
        <strain evidence="1">EC-137</strain>
    </source>
</reference>
<keyword evidence="2" id="KW-1185">Reference proteome</keyword>